<dbReference type="AlphaFoldDB" id="A0A212KMB7"/>
<dbReference type="PANTHER" id="PTHR43229">
    <property type="entry name" value="NODULATION PROTEIN J"/>
    <property type="match status" value="1"/>
</dbReference>
<feature type="transmembrane region" description="Helical" evidence="5">
    <location>
        <begin position="167"/>
        <end position="187"/>
    </location>
</feature>
<feature type="transmembrane region" description="Helical" evidence="5">
    <location>
        <begin position="102"/>
        <end position="125"/>
    </location>
</feature>
<keyword evidence="4 5" id="KW-0472">Membrane</keyword>
<keyword evidence="3 5" id="KW-1133">Transmembrane helix</keyword>
<dbReference type="EMBL" id="FLUO01000003">
    <property type="protein sequence ID" value="SBW12798.1"/>
    <property type="molecule type" value="Genomic_DNA"/>
</dbReference>
<comment type="similarity">
    <text evidence="5">Belongs to the ABC-2 integral membrane protein family.</text>
</comment>
<dbReference type="GO" id="GO:0140359">
    <property type="term" value="F:ABC-type transporter activity"/>
    <property type="evidence" value="ECO:0007669"/>
    <property type="project" value="InterPro"/>
</dbReference>
<reference evidence="7" key="1">
    <citation type="submission" date="2016-04" db="EMBL/GenBank/DDBJ databases">
        <authorList>
            <person name="Evans L.H."/>
            <person name="Alamgir A."/>
            <person name="Owens N."/>
            <person name="Weber N.D."/>
            <person name="Virtaneva K."/>
            <person name="Barbian K."/>
            <person name="Babar A."/>
            <person name="Rosenke K."/>
        </authorList>
    </citation>
    <scope>NUCLEOTIDE SEQUENCE</scope>
    <source>
        <strain evidence="7">86</strain>
    </source>
</reference>
<feature type="transmembrane region" description="Helical" evidence="5">
    <location>
        <begin position="25"/>
        <end position="47"/>
    </location>
</feature>
<dbReference type="InterPro" id="IPR051784">
    <property type="entry name" value="Nod_factor_ABC_transporter"/>
</dbReference>
<keyword evidence="2 5" id="KW-0812">Transmembrane</keyword>
<evidence type="ECO:0000256" key="4">
    <source>
        <dbReference type="ARBA" id="ARBA00023136"/>
    </source>
</evidence>
<comment type="subcellular location">
    <subcellularLocation>
        <location evidence="5">Cell inner membrane</location>
        <topology evidence="5">Multi-pass membrane protein</topology>
    </subcellularLocation>
    <subcellularLocation>
        <location evidence="1">Membrane</location>
        <topology evidence="1">Multi-pass membrane protein</topology>
    </subcellularLocation>
</comment>
<dbReference type="InterPro" id="IPR013525">
    <property type="entry name" value="ABC2_TM"/>
</dbReference>
<organism evidence="7">
    <name type="scientific">uncultured Alphaproteobacteria bacterium</name>
    <dbReference type="NCBI Taxonomy" id="91750"/>
    <lineage>
        <taxon>Bacteria</taxon>
        <taxon>Pseudomonadati</taxon>
        <taxon>Pseudomonadota</taxon>
        <taxon>Alphaproteobacteria</taxon>
        <taxon>environmental samples</taxon>
    </lineage>
</organism>
<proteinExistence type="inferred from homology"/>
<dbReference type="PROSITE" id="PS51012">
    <property type="entry name" value="ABC_TM2"/>
    <property type="match status" value="1"/>
</dbReference>
<evidence type="ECO:0000259" key="6">
    <source>
        <dbReference type="PROSITE" id="PS51012"/>
    </source>
</evidence>
<name>A0A212KMB7_9PROT</name>
<feature type="transmembrane region" description="Helical" evidence="5">
    <location>
        <begin position="59"/>
        <end position="81"/>
    </location>
</feature>
<evidence type="ECO:0000313" key="7">
    <source>
        <dbReference type="EMBL" id="SBW12798.1"/>
    </source>
</evidence>
<dbReference type="GO" id="GO:0043190">
    <property type="term" value="C:ATP-binding cassette (ABC) transporter complex"/>
    <property type="evidence" value="ECO:0007669"/>
    <property type="project" value="InterPro"/>
</dbReference>
<dbReference type="InterPro" id="IPR000412">
    <property type="entry name" value="ABC_2_transport"/>
</dbReference>
<dbReference type="PIRSF" id="PIRSF006648">
    <property type="entry name" value="DrrB"/>
    <property type="match status" value="1"/>
</dbReference>
<dbReference type="Pfam" id="PF01061">
    <property type="entry name" value="ABC2_membrane"/>
    <property type="match status" value="1"/>
</dbReference>
<feature type="domain" description="ABC transmembrane type-2" evidence="6">
    <location>
        <begin position="23"/>
        <end position="248"/>
    </location>
</feature>
<keyword evidence="5" id="KW-1003">Cell membrane</keyword>
<feature type="transmembrane region" description="Helical" evidence="5">
    <location>
        <begin position="224"/>
        <end position="246"/>
    </location>
</feature>
<evidence type="ECO:0000256" key="5">
    <source>
        <dbReference type="RuleBase" id="RU361157"/>
    </source>
</evidence>
<evidence type="ECO:0000256" key="2">
    <source>
        <dbReference type="ARBA" id="ARBA00022692"/>
    </source>
</evidence>
<accession>A0A212KMB7</accession>
<evidence type="ECO:0000256" key="3">
    <source>
        <dbReference type="ARBA" id="ARBA00022989"/>
    </source>
</evidence>
<keyword evidence="5" id="KW-0813">Transport</keyword>
<dbReference type="PANTHER" id="PTHR43229:SF2">
    <property type="entry name" value="NODULATION PROTEIN J"/>
    <property type="match status" value="1"/>
</dbReference>
<gene>
    <name evidence="7" type="ORF">KL86APRO_30289</name>
</gene>
<dbReference type="PRINTS" id="PR00164">
    <property type="entry name" value="ABC2TRNSPORT"/>
</dbReference>
<protein>
    <recommendedName>
        <fullName evidence="5">Transport permease protein</fullName>
    </recommendedName>
</protein>
<dbReference type="InterPro" id="IPR047817">
    <property type="entry name" value="ABC2_TM_bact-type"/>
</dbReference>
<feature type="transmembrane region" description="Helical" evidence="5">
    <location>
        <begin position="137"/>
        <end position="160"/>
    </location>
</feature>
<evidence type="ECO:0000256" key="1">
    <source>
        <dbReference type="ARBA" id="ARBA00004141"/>
    </source>
</evidence>
<sequence length="254" mass="26581">MTVLAPVAALAGRELVRFWRQKSRVVGGVAQPLLIWGFLGAGFSASFRPEGHAGGYAAYVFPGILMLMLLFSSVFSAITLIEDRDRGFLQGVLAAPLPRFAIVLGKVGGGTVLAVLQTALILAVAPLVGAPFAPRGLLLALPVLALASLGFAATGFAVAWSMRSTAGFHAIMMVVLMPAWMLSGALFPAEGVPTWLAWTMAVNPLTHADALLRAALTQSALPPLWQSAIFLGWVGLALAAALARVARTERGARN</sequence>